<protein>
    <submittedName>
        <fullName evidence="1">Uncharacterized protein</fullName>
    </submittedName>
</protein>
<gene>
    <name evidence="1" type="ORF">FHX34_107181</name>
</gene>
<keyword evidence="2" id="KW-1185">Reference proteome</keyword>
<organism evidence="1 2">
    <name type="scientific">Actinoplanes teichomyceticus</name>
    <dbReference type="NCBI Taxonomy" id="1867"/>
    <lineage>
        <taxon>Bacteria</taxon>
        <taxon>Bacillati</taxon>
        <taxon>Actinomycetota</taxon>
        <taxon>Actinomycetes</taxon>
        <taxon>Micromonosporales</taxon>
        <taxon>Micromonosporaceae</taxon>
        <taxon>Actinoplanes</taxon>
    </lineage>
</organism>
<dbReference type="OrthoDB" id="9816424at2"/>
<dbReference type="Proteomes" id="UP000320239">
    <property type="component" value="Unassembled WGS sequence"/>
</dbReference>
<proteinExistence type="predicted"/>
<comment type="caution">
    <text evidence="1">The sequence shown here is derived from an EMBL/GenBank/DDBJ whole genome shotgun (WGS) entry which is preliminary data.</text>
</comment>
<evidence type="ECO:0000313" key="1">
    <source>
        <dbReference type="EMBL" id="TWG10687.1"/>
    </source>
</evidence>
<dbReference type="AlphaFoldDB" id="A0A561VGF7"/>
<dbReference type="EMBL" id="VIWY01000007">
    <property type="protein sequence ID" value="TWG10687.1"/>
    <property type="molecule type" value="Genomic_DNA"/>
</dbReference>
<reference evidence="1 2" key="1">
    <citation type="submission" date="2019-06" db="EMBL/GenBank/DDBJ databases">
        <title>Sequencing the genomes of 1000 actinobacteria strains.</title>
        <authorList>
            <person name="Klenk H.-P."/>
        </authorList>
    </citation>
    <scope>NUCLEOTIDE SEQUENCE [LARGE SCALE GENOMIC DNA]</scope>
    <source>
        <strain evidence="1 2">DSM 43866</strain>
    </source>
</reference>
<accession>A0A561VGF7</accession>
<dbReference type="RefSeq" id="WP_122976586.1">
    <property type="nucleotide sequence ID" value="NZ_BOMX01000126.1"/>
</dbReference>
<name>A0A561VGF7_ACTTI</name>
<evidence type="ECO:0000313" key="2">
    <source>
        <dbReference type="Proteomes" id="UP000320239"/>
    </source>
</evidence>
<sequence>MTRDPDAWAIWGDWDLREFRVQIARWRDTTHPPDDVVHRVDRWWPRLRQRLEWWAAARVSRQNDPEGNQRWMWVPGADWLDDDTGYFRVQCFFRVHEAENPPWLECSKFRTVQALTPAEVRRADGMDRPEPAP</sequence>